<accession>A0A383DFY5</accession>
<reference evidence="2" key="1">
    <citation type="submission" date="2018-05" db="EMBL/GenBank/DDBJ databases">
        <authorList>
            <person name="Lanie J.A."/>
            <person name="Ng W.-L."/>
            <person name="Kazmierczak K.M."/>
            <person name="Andrzejewski T.M."/>
            <person name="Davidsen T.M."/>
            <person name="Wayne K.J."/>
            <person name="Tettelin H."/>
            <person name="Glass J.I."/>
            <person name="Rusch D."/>
            <person name="Podicherti R."/>
            <person name="Tsui H.-C.T."/>
            <person name="Winkler M.E."/>
        </authorList>
    </citation>
    <scope>NUCLEOTIDE SEQUENCE</scope>
</reference>
<sequence length="202" mass="22694">MKTKIFCDSANFQIIKKFNNNSLVSGFTTNPSLMRLSGAKNYKNYSLKLLKVCKKKPISLEVFGDSFEEMLTQAMIINSWGKNVYVKIPVVNSRGLFSGKVIRRLSEKGVKLNITAVYTVNQVKKILKSINKNSKTIISIFSGRMSDVGKDPVPIIKKSVTLTKKLKNVEILWASTREAYNYLQSKNCGCSIITMPPSIIQK</sequence>
<dbReference type="InterPro" id="IPR001585">
    <property type="entry name" value="TAL/FSA"/>
</dbReference>
<dbReference type="InterPro" id="IPR013785">
    <property type="entry name" value="Aldolase_TIM"/>
</dbReference>
<evidence type="ECO:0008006" key="3">
    <source>
        <dbReference type="Google" id="ProtNLM"/>
    </source>
</evidence>
<dbReference type="GO" id="GO:0005975">
    <property type="term" value="P:carbohydrate metabolic process"/>
    <property type="evidence" value="ECO:0007669"/>
    <property type="project" value="InterPro"/>
</dbReference>
<keyword evidence="1" id="KW-0704">Schiff base</keyword>
<organism evidence="2">
    <name type="scientific">marine metagenome</name>
    <dbReference type="NCBI Taxonomy" id="408172"/>
    <lineage>
        <taxon>unclassified sequences</taxon>
        <taxon>metagenomes</taxon>
        <taxon>ecological metagenomes</taxon>
    </lineage>
</organism>
<dbReference type="Pfam" id="PF00923">
    <property type="entry name" value="TAL_FSA"/>
    <property type="match status" value="1"/>
</dbReference>
<dbReference type="AlphaFoldDB" id="A0A383DFY5"/>
<proteinExistence type="predicted"/>
<dbReference type="PANTHER" id="PTHR10683:SF40">
    <property type="entry name" value="FRUCTOSE-6-PHOSPHATE ALDOLASE 1-RELATED"/>
    <property type="match status" value="1"/>
</dbReference>
<dbReference type="Gene3D" id="3.20.20.70">
    <property type="entry name" value="Aldolase class I"/>
    <property type="match status" value="1"/>
</dbReference>
<dbReference type="SUPFAM" id="SSF51569">
    <property type="entry name" value="Aldolase"/>
    <property type="match status" value="1"/>
</dbReference>
<evidence type="ECO:0000256" key="1">
    <source>
        <dbReference type="ARBA" id="ARBA00023270"/>
    </source>
</evidence>
<feature type="non-terminal residue" evidence="2">
    <location>
        <position position="202"/>
    </location>
</feature>
<gene>
    <name evidence="2" type="ORF">METZ01_LOCUS496165</name>
</gene>
<evidence type="ECO:0000313" key="2">
    <source>
        <dbReference type="EMBL" id="SVE43311.1"/>
    </source>
</evidence>
<dbReference type="PANTHER" id="PTHR10683">
    <property type="entry name" value="TRANSALDOLASE"/>
    <property type="match status" value="1"/>
</dbReference>
<name>A0A383DFY5_9ZZZZ</name>
<dbReference type="EMBL" id="UINC01216942">
    <property type="protein sequence ID" value="SVE43311.1"/>
    <property type="molecule type" value="Genomic_DNA"/>
</dbReference>
<protein>
    <recommendedName>
        <fullName evidence="3">Transaldolase</fullName>
    </recommendedName>
</protein>